<dbReference type="InterPro" id="IPR013766">
    <property type="entry name" value="Thioredoxin_domain"/>
</dbReference>
<sequence>MVSAMSISAQQVNFNEQVDDMEETSSTEETVSVSKLHWLTNLEEAKKQANKENKNIILFFTGSDWCAPCIALKDDYFNTPAFEDNADKFVLLLIDYPRRKDIISPEQMKYNRTIIDKYNKSKSFPKVVMVSKGGRELGKISGYSSFNSYKDISHHEKFINKYL</sequence>
<dbReference type="Pfam" id="PF13899">
    <property type="entry name" value="Thioredoxin_7"/>
    <property type="match status" value="1"/>
</dbReference>
<proteinExistence type="predicted"/>
<dbReference type="PROSITE" id="PS51352">
    <property type="entry name" value="THIOREDOXIN_2"/>
    <property type="match status" value="1"/>
</dbReference>
<comment type="caution">
    <text evidence="3">The sequence shown here is derived from an EMBL/GenBank/DDBJ whole genome shotgun (WGS) entry which is preliminary data.</text>
</comment>
<dbReference type="PANTHER" id="PTHR15337">
    <property type="entry name" value="ANTERIOR GRADIENT PROTEIN-RELATED"/>
    <property type="match status" value="1"/>
</dbReference>
<reference evidence="3 4" key="1">
    <citation type="submission" date="2019-08" db="EMBL/GenBank/DDBJ databases">
        <title>Draft genome sequence of Ulvibacter marinus type strain NBRC 109484.</title>
        <authorList>
            <person name="Kawano K."/>
            <person name="Ushijima N."/>
            <person name="Kihara M."/>
            <person name="Itoh H."/>
        </authorList>
    </citation>
    <scope>NUCLEOTIDE SEQUENCE [LARGE SCALE GENOMIC DNA]</scope>
    <source>
        <strain evidence="3 4">NBRC 109484</strain>
    </source>
</reference>
<feature type="domain" description="Thioredoxin" evidence="2">
    <location>
        <begin position="12"/>
        <end position="163"/>
    </location>
</feature>
<dbReference type="AlphaFoldDB" id="A0A5J4INX3"/>
<evidence type="ECO:0000313" key="4">
    <source>
        <dbReference type="Proteomes" id="UP000326509"/>
    </source>
</evidence>
<protein>
    <recommendedName>
        <fullName evidence="2">Thioredoxin domain-containing protein</fullName>
    </recommendedName>
</protein>
<accession>A0A5J4INX3</accession>
<organism evidence="3 4">
    <name type="scientific">Patiriisocius marinus</name>
    <dbReference type="NCBI Taxonomy" id="1397112"/>
    <lineage>
        <taxon>Bacteria</taxon>
        <taxon>Pseudomonadati</taxon>
        <taxon>Bacteroidota</taxon>
        <taxon>Flavobacteriia</taxon>
        <taxon>Flavobacteriales</taxon>
        <taxon>Flavobacteriaceae</taxon>
        <taxon>Patiriisocius</taxon>
    </lineage>
</organism>
<gene>
    <name evidence="3" type="ORF">ULMA_13370</name>
</gene>
<dbReference type="InterPro" id="IPR051099">
    <property type="entry name" value="AGR/TXD"/>
</dbReference>
<dbReference type="SUPFAM" id="SSF52833">
    <property type="entry name" value="Thioredoxin-like"/>
    <property type="match status" value="1"/>
</dbReference>
<name>A0A5J4INX3_9FLAO</name>
<evidence type="ECO:0000259" key="2">
    <source>
        <dbReference type="PROSITE" id="PS51352"/>
    </source>
</evidence>
<dbReference type="EMBL" id="BKCG01000002">
    <property type="protein sequence ID" value="GER59229.1"/>
    <property type="molecule type" value="Genomic_DNA"/>
</dbReference>
<dbReference type="Proteomes" id="UP000326509">
    <property type="component" value="Unassembled WGS sequence"/>
</dbReference>
<dbReference type="Gene3D" id="3.40.30.10">
    <property type="entry name" value="Glutaredoxin"/>
    <property type="match status" value="1"/>
</dbReference>
<dbReference type="PANTHER" id="PTHR15337:SF11">
    <property type="entry name" value="THIOREDOXIN DOMAIN-CONTAINING PROTEIN"/>
    <property type="match status" value="1"/>
</dbReference>
<evidence type="ECO:0000313" key="3">
    <source>
        <dbReference type="EMBL" id="GER59229.1"/>
    </source>
</evidence>
<dbReference type="InterPro" id="IPR036249">
    <property type="entry name" value="Thioredoxin-like_sf"/>
</dbReference>
<evidence type="ECO:0000256" key="1">
    <source>
        <dbReference type="ARBA" id="ARBA00022729"/>
    </source>
</evidence>
<keyword evidence="1" id="KW-0732">Signal</keyword>
<keyword evidence="4" id="KW-1185">Reference proteome</keyword>